<proteinExistence type="predicted"/>
<dbReference type="InterPro" id="IPR035919">
    <property type="entry name" value="EAL_sf"/>
</dbReference>
<gene>
    <name evidence="2" type="ORF">H9754_06350</name>
</gene>
<dbReference type="PANTHER" id="PTHR33121">
    <property type="entry name" value="CYCLIC DI-GMP PHOSPHODIESTERASE PDEF"/>
    <property type="match status" value="1"/>
</dbReference>
<organism evidence="2 3">
    <name type="scientific">Candidatus Anaerostipes avistercoris</name>
    <dbReference type="NCBI Taxonomy" id="2838462"/>
    <lineage>
        <taxon>Bacteria</taxon>
        <taxon>Bacillati</taxon>
        <taxon>Bacillota</taxon>
        <taxon>Clostridia</taxon>
        <taxon>Lachnospirales</taxon>
        <taxon>Lachnospiraceae</taxon>
        <taxon>Anaerostipes</taxon>
    </lineage>
</organism>
<comment type="caution">
    <text evidence="2">The sequence shown here is derived from an EMBL/GenBank/DDBJ whole genome shotgun (WGS) entry which is preliminary data.</text>
</comment>
<dbReference type="InterPro" id="IPR001633">
    <property type="entry name" value="EAL_dom"/>
</dbReference>
<dbReference type="EMBL" id="DWWD01000024">
    <property type="protein sequence ID" value="HJC50185.1"/>
    <property type="molecule type" value="Genomic_DNA"/>
</dbReference>
<dbReference type="GO" id="GO:0071111">
    <property type="term" value="F:cyclic-guanylate-specific phosphodiesterase activity"/>
    <property type="evidence" value="ECO:0007669"/>
    <property type="project" value="InterPro"/>
</dbReference>
<evidence type="ECO:0000259" key="1">
    <source>
        <dbReference type="PROSITE" id="PS50883"/>
    </source>
</evidence>
<dbReference type="PROSITE" id="PS50883">
    <property type="entry name" value="EAL"/>
    <property type="match status" value="1"/>
</dbReference>
<protein>
    <submittedName>
        <fullName evidence="2">EAL domain-containing protein</fullName>
    </submittedName>
</protein>
<dbReference type="Pfam" id="PF00563">
    <property type="entry name" value="EAL"/>
    <property type="match status" value="1"/>
</dbReference>
<dbReference type="Gene3D" id="3.20.20.450">
    <property type="entry name" value="EAL domain"/>
    <property type="match status" value="1"/>
</dbReference>
<dbReference type="CDD" id="cd01948">
    <property type="entry name" value="EAL"/>
    <property type="match status" value="1"/>
</dbReference>
<accession>A0A9D2PG52</accession>
<feature type="domain" description="EAL" evidence="1">
    <location>
        <begin position="5"/>
        <end position="261"/>
    </location>
</feature>
<reference evidence="2" key="2">
    <citation type="submission" date="2021-04" db="EMBL/GenBank/DDBJ databases">
        <authorList>
            <person name="Gilroy R."/>
        </authorList>
    </citation>
    <scope>NUCLEOTIDE SEQUENCE</scope>
    <source>
        <strain evidence="2">ChiSjej3B21-8574</strain>
    </source>
</reference>
<dbReference type="SUPFAM" id="SSF141868">
    <property type="entry name" value="EAL domain-like"/>
    <property type="match status" value="1"/>
</dbReference>
<dbReference type="Proteomes" id="UP000823904">
    <property type="component" value="Unassembled WGS sequence"/>
</dbReference>
<name>A0A9D2PG52_9FIRM</name>
<reference evidence="2" key="1">
    <citation type="journal article" date="2021" name="PeerJ">
        <title>Extensive microbial diversity within the chicken gut microbiome revealed by metagenomics and culture.</title>
        <authorList>
            <person name="Gilroy R."/>
            <person name="Ravi A."/>
            <person name="Getino M."/>
            <person name="Pursley I."/>
            <person name="Horton D.L."/>
            <person name="Alikhan N.F."/>
            <person name="Baker D."/>
            <person name="Gharbi K."/>
            <person name="Hall N."/>
            <person name="Watson M."/>
            <person name="Adriaenssens E.M."/>
            <person name="Foster-Nyarko E."/>
            <person name="Jarju S."/>
            <person name="Secka A."/>
            <person name="Antonio M."/>
            <person name="Oren A."/>
            <person name="Chaudhuri R.R."/>
            <person name="La Ragione R."/>
            <person name="Hildebrand F."/>
            <person name="Pallen M.J."/>
        </authorList>
    </citation>
    <scope>NUCLEOTIDE SEQUENCE</scope>
    <source>
        <strain evidence="2">ChiSjej3B21-8574</strain>
    </source>
</reference>
<dbReference type="InterPro" id="IPR050706">
    <property type="entry name" value="Cyclic-di-GMP_PDE-like"/>
</dbReference>
<evidence type="ECO:0000313" key="2">
    <source>
        <dbReference type="EMBL" id="HJC50185.1"/>
    </source>
</evidence>
<dbReference type="PANTHER" id="PTHR33121:SF70">
    <property type="entry name" value="SIGNALING PROTEIN YKOW"/>
    <property type="match status" value="1"/>
</dbReference>
<evidence type="ECO:0000313" key="3">
    <source>
        <dbReference type="Proteomes" id="UP000823904"/>
    </source>
</evidence>
<sequence length="270" mass="31164">MKRDPDEIAAKMHEALRDKEFKLYLQPKIDLKTKSTAGAEALVRWIGKKGEILFPNEFIPVFEQNGFCIFLDDYMLEQTCRLIRQWMKNGIEPIPISVNQSRLIFFQPDYTARLQQLMETYQIPRGVLILEITEGIALEKEQHLTARLTQIQNLGIQISMDDFGTGYSSLTMLGSLPIDELKLDRGFLLKASDPADTRSRIILQHIFQLAKSLNLPTVAEGIETVEQETFVRNWGGDYGQGYLYDRPMPVKEFNTKYMRGNFNEKTDFII</sequence>
<dbReference type="AlphaFoldDB" id="A0A9D2PG52"/>
<dbReference type="SMART" id="SM00052">
    <property type="entry name" value="EAL"/>
    <property type="match status" value="1"/>
</dbReference>